<evidence type="ECO:0000313" key="2">
    <source>
        <dbReference type="Proteomes" id="UP000030678"/>
    </source>
</evidence>
<dbReference type="GeneID" id="19979889"/>
<proteinExistence type="predicted"/>
<evidence type="ECO:0000313" key="1">
    <source>
        <dbReference type="EMBL" id="ETI28944.1"/>
    </source>
</evidence>
<dbReference type="VEuPathDB" id="FungiDB:G647_01396"/>
<feature type="non-terminal residue" evidence="1">
    <location>
        <position position="69"/>
    </location>
</feature>
<sequence>MSALGSFMDYRALHSISPILAVGRPIDEVNLAVTSYLAVATIAPTLVRDTTDVVCRRPVYLIALTLSLS</sequence>
<dbReference type="EMBL" id="KB822697">
    <property type="protein sequence ID" value="ETI28944.1"/>
    <property type="molecule type" value="Genomic_DNA"/>
</dbReference>
<dbReference type="RefSeq" id="XP_008723018.1">
    <property type="nucleotide sequence ID" value="XM_008724796.1"/>
</dbReference>
<reference evidence="1 2" key="1">
    <citation type="submission" date="2013-03" db="EMBL/GenBank/DDBJ databases">
        <title>The Genome Sequence of Cladophialophora carrionii CBS 160.54.</title>
        <authorList>
            <consortium name="The Broad Institute Genomics Platform"/>
            <person name="Cuomo C."/>
            <person name="de Hoog S."/>
            <person name="Gorbushina A."/>
            <person name="Walker B."/>
            <person name="Young S.K."/>
            <person name="Zeng Q."/>
            <person name="Gargeya S."/>
            <person name="Fitzgerald M."/>
            <person name="Haas B."/>
            <person name="Abouelleil A."/>
            <person name="Allen A.W."/>
            <person name="Alvarado L."/>
            <person name="Arachchi H.M."/>
            <person name="Berlin A.M."/>
            <person name="Chapman S.B."/>
            <person name="Gainer-Dewar J."/>
            <person name="Goldberg J."/>
            <person name="Griggs A."/>
            <person name="Gujja S."/>
            <person name="Hansen M."/>
            <person name="Howarth C."/>
            <person name="Imamovic A."/>
            <person name="Ireland A."/>
            <person name="Larimer J."/>
            <person name="McCowan C."/>
            <person name="Murphy C."/>
            <person name="Pearson M."/>
            <person name="Poon T.W."/>
            <person name="Priest M."/>
            <person name="Roberts A."/>
            <person name="Saif S."/>
            <person name="Shea T."/>
            <person name="Sisk P."/>
            <person name="Sykes S."/>
            <person name="Wortman J."/>
            <person name="Nusbaum C."/>
            <person name="Birren B."/>
        </authorList>
    </citation>
    <scope>NUCLEOTIDE SEQUENCE [LARGE SCALE GENOMIC DNA]</scope>
    <source>
        <strain evidence="1 2">CBS 160.54</strain>
    </source>
</reference>
<name>V9DPV9_9EURO</name>
<dbReference type="HOGENOM" id="CLU_2782700_0_0_1"/>
<protein>
    <submittedName>
        <fullName evidence="1">Uncharacterized protein</fullName>
    </submittedName>
</protein>
<dbReference type="AlphaFoldDB" id="V9DPV9"/>
<gene>
    <name evidence="1" type="ORF">G647_01396</name>
</gene>
<dbReference type="Proteomes" id="UP000030678">
    <property type="component" value="Unassembled WGS sequence"/>
</dbReference>
<organism evidence="1 2">
    <name type="scientific">Cladophialophora carrionii CBS 160.54</name>
    <dbReference type="NCBI Taxonomy" id="1279043"/>
    <lineage>
        <taxon>Eukaryota</taxon>
        <taxon>Fungi</taxon>
        <taxon>Dikarya</taxon>
        <taxon>Ascomycota</taxon>
        <taxon>Pezizomycotina</taxon>
        <taxon>Eurotiomycetes</taxon>
        <taxon>Chaetothyriomycetidae</taxon>
        <taxon>Chaetothyriales</taxon>
        <taxon>Herpotrichiellaceae</taxon>
        <taxon>Cladophialophora</taxon>
    </lineage>
</organism>
<accession>V9DPV9</accession>